<sequence>MVFSKNRTLHNIVAPWKGERKNGHEGKHLFTSRTSGVYKWGQTRCKCCPQIEHRRREGNLEQNQEIIQLQQIVNCGADCVIYLLERPCGKQYAGRTKNSSRMRI</sequence>
<keyword evidence="2" id="KW-1185">Reference proteome</keyword>
<comment type="caution">
    <text evidence="1">The sequence shown here is derived from an EMBL/GenBank/DDBJ whole genome shotgun (WGS) entry which is preliminary data.</text>
</comment>
<name>A0A8J6EGX8_ELECQ</name>
<dbReference type="Proteomes" id="UP000770717">
    <property type="component" value="Unassembled WGS sequence"/>
</dbReference>
<protein>
    <submittedName>
        <fullName evidence="1">Uncharacterized protein</fullName>
    </submittedName>
</protein>
<evidence type="ECO:0000313" key="1">
    <source>
        <dbReference type="EMBL" id="KAG9468765.1"/>
    </source>
</evidence>
<dbReference type="OrthoDB" id="268521at2759"/>
<evidence type="ECO:0000313" key="2">
    <source>
        <dbReference type="Proteomes" id="UP000770717"/>
    </source>
</evidence>
<accession>A0A8J6EGX8</accession>
<dbReference type="EMBL" id="WNTK01000739">
    <property type="protein sequence ID" value="KAG9468765.1"/>
    <property type="molecule type" value="Genomic_DNA"/>
</dbReference>
<reference evidence="1" key="1">
    <citation type="thesis" date="2020" institute="ProQuest LLC" country="789 East Eisenhower Parkway, Ann Arbor, MI, USA">
        <title>Comparative Genomics and Chromosome Evolution.</title>
        <authorList>
            <person name="Mudd A.B."/>
        </authorList>
    </citation>
    <scope>NUCLEOTIDE SEQUENCE</scope>
    <source>
        <strain evidence="1">HN-11 Male</strain>
        <tissue evidence="1">Kidney and liver</tissue>
    </source>
</reference>
<dbReference type="AlphaFoldDB" id="A0A8J6EGX8"/>
<organism evidence="1 2">
    <name type="scientific">Eleutherodactylus coqui</name>
    <name type="common">Puerto Rican coqui</name>
    <dbReference type="NCBI Taxonomy" id="57060"/>
    <lineage>
        <taxon>Eukaryota</taxon>
        <taxon>Metazoa</taxon>
        <taxon>Chordata</taxon>
        <taxon>Craniata</taxon>
        <taxon>Vertebrata</taxon>
        <taxon>Euteleostomi</taxon>
        <taxon>Amphibia</taxon>
        <taxon>Batrachia</taxon>
        <taxon>Anura</taxon>
        <taxon>Neobatrachia</taxon>
        <taxon>Hyloidea</taxon>
        <taxon>Eleutherodactylidae</taxon>
        <taxon>Eleutherodactylinae</taxon>
        <taxon>Eleutherodactylus</taxon>
        <taxon>Eleutherodactylus</taxon>
    </lineage>
</organism>
<proteinExistence type="predicted"/>
<gene>
    <name evidence="1" type="ORF">GDO78_021995</name>
</gene>